<feature type="region of interest" description="Disordered" evidence="1">
    <location>
        <begin position="1"/>
        <end position="35"/>
    </location>
</feature>
<organism evidence="2 3">
    <name type="scientific">Marasmius oreades</name>
    <name type="common">fairy-ring Marasmius</name>
    <dbReference type="NCBI Taxonomy" id="181124"/>
    <lineage>
        <taxon>Eukaryota</taxon>
        <taxon>Fungi</taxon>
        <taxon>Dikarya</taxon>
        <taxon>Basidiomycota</taxon>
        <taxon>Agaricomycotina</taxon>
        <taxon>Agaricomycetes</taxon>
        <taxon>Agaricomycetidae</taxon>
        <taxon>Agaricales</taxon>
        <taxon>Marasmiineae</taxon>
        <taxon>Marasmiaceae</taxon>
        <taxon>Marasmius</taxon>
    </lineage>
</organism>
<dbReference type="GeneID" id="66082149"/>
<dbReference type="OrthoDB" id="5396at2759"/>
<name>A0A9P7ULJ7_9AGAR</name>
<keyword evidence="3" id="KW-1185">Reference proteome</keyword>
<dbReference type="EMBL" id="CM032189">
    <property type="protein sequence ID" value="KAG7087092.1"/>
    <property type="molecule type" value="Genomic_DNA"/>
</dbReference>
<comment type="caution">
    <text evidence="2">The sequence shown here is derived from an EMBL/GenBank/DDBJ whole genome shotgun (WGS) entry which is preliminary data.</text>
</comment>
<evidence type="ECO:0000313" key="2">
    <source>
        <dbReference type="EMBL" id="KAG7087092.1"/>
    </source>
</evidence>
<evidence type="ECO:0000313" key="3">
    <source>
        <dbReference type="Proteomes" id="UP001049176"/>
    </source>
</evidence>
<proteinExistence type="predicted"/>
<dbReference type="RefSeq" id="XP_043003563.1">
    <property type="nucleotide sequence ID" value="XM_043158219.1"/>
</dbReference>
<dbReference type="KEGG" id="more:E1B28_013074"/>
<accession>A0A9P7ULJ7</accession>
<dbReference type="PANTHER" id="PTHR34861:SF10">
    <property type="entry name" value="CYCLASE"/>
    <property type="match status" value="1"/>
</dbReference>
<gene>
    <name evidence="2" type="ORF">E1B28_013074</name>
</gene>
<dbReference type="Proteomes" id="UP001049176">
    <property type="component" value="Chromosome 9"/>
</dbReference>
<sequence length="87" mass="9955">MASKRLSRVLNWMNPSPKNHGNINSNDKSSRSNNWTNLPTFDELPKYKDFDGCAWEVWGKNDQLGTVNLLTEEVVKRAAIEEIAYVT</sequence>
<dbReference type="PANTHER" id="PTHR34861">
    <property type="match status" value="1"/>
</dbReference>
<reference evidence="2" key="1">
    <citation type="journal article" date="2021" name="Genome Biol. Evol.">
        <title>The assembled and annotated genome of the fairy-ring fungus Marasmius oreades.</title>
        <authorList>
            <person name="Hiltunen M."/>
            <person name="Ament-Velasquez S.L."/>
            <person name="Johannesson H."/>
        </authorList>
    </citation>
    <scope>NUCLEOTIDE SEQUENCE</scope>
    <source>
        <strain evidence="2">03SP1</strain>
    </source>
</reference>
<protein>
    <submittedName>
        <fullName evidence="2">Uncharacterized protein</fullName>
    </submittedName>
</protein>
<feature type="compositionally biased region" description="Polar residues" evidence="1">
    <location>
        <begin position="13"/>
        <end position="35"/>
    </location>
</feature>
<evidence type="ECO:0000256" key="1">
    <source>
        <dbReference type="SAM" id="MobiDB-lite"/>
    </source>
</evidence>
<dbReference type="AlphaFoldDB" id="A0A9P7ULJ7"/>